<dbReference type="Proteomes" id="UP000202440">
    <property type="component" value="Chromosome"/>
</dbReference>
<reference evidence="1 2" key="1">
    <citation type="submission" date="2017-07" db="EMBL/GenBank/DDBJ databases">
        <title>Annotated genome sequence of Bacterioplanes sanyensis isolated from Red Sea.</title>
        <authorList>
            <person name="Rehman Z.U."/>
        </authorList>
    </citation>
    <scope>NUCLEOTIDE SEQUENCE [LARGE SCALE GENOMIC DNA]</scope>
    <source>
        <strain evidence="1 2">NV9</strain>
    </source>
</reference>
<keyword evidence="2" id="KW-1185">Reference proteome</keyword>
<dbReference type="KEGG" id="bsan:CHH28_16755"/>
<organism evidence="1 2">
    <name type="scientific">Bacterioplanes sanyensis</name>
    <dbReference type="NCBI Taxonomy" id="1249553"/>
    <lineage>
        <taxon>Bacteria</taxon>
        <taxon>Pseudomonadati</taxon>
        <taxon>Pseudomonadota</taxon>
        <taxon>Gammaproteobacteria</taxon>
        <taxon>Oceanospirillales</taxon>
        <taxon>Oceanospirillaceae</taxon>
        <taxon>Bacterioplanes</taxon>
    </lineage>
</organism>
<dbReference type="AlphaFoldDB" id="A0A222FMG8"/>
<gene>
    <name evidence="1" type="ORF">CHH28_16755</name>
</gene>
<dbReference type="EMBL" id="CP022530">
    <property type="protein sequence ID" value="ASP40225.1"/>
    <property type="molecule type" value="Genomic_DNA"/>
</dbReference>
<evidence type="ECO:0000313" key="1">
    <source>
        <dbReference type="EMBL" id="ASP40225.1"/>
    </source>
</evidence>
<protein>
    <submittedName>
        <fullName evidence="1">Uncharacterized protein</fullName>
    </submittedName>
</protein>
<accession>A0A222FMG8</accession>
<evidence type="ECO:0000313" key="2">
    <source>
        <dbReference type="Proteomes" id="UP000202440"/>
    </source>
</evidence>
<proteinExistence type="predicted"/>
<name>A0A222FMG8_9GAMM</name>
<sequence length="83" mass="9010">MLSGVWLFSEQVLLPSAKNTNNQRVATALQLLGGISPINDQDIDNPQVATHGYKSTIMLLIEARVHLFGALICTELGSKYVAN</sequence>